<dbReference type="GO" id="GO:0090415">
    <property type="term" value="F:7-hydroxymethyl chlorophyll a reductase activity"/>
    <property type="evidence" value="ECO:0007669"/>
    <property type="project" value="TreeGrafter"/>
</dbReference>
<dbReference type="InterPro" id="IPR007516">
    <property type="entry name" value="Co_F420_Hydgase/DH_bsu_N"/>
</dbReference>
<dbReference type="PANTHER" id="PTHR31332">
    <property type="entry name" value="7-HYDROXYMETHYL CHLOROPHYLL A REDUCTASE, CHLOROPLASTIC"/>
    <property type="match status" value="1"/>
</dbReference>
<dbReference type="KEGG" id="tmb:Thimo_3072"/>
<dbReference type="OrthoDB" id="3247493at2"/>
<dbReference type="EMBL" id="CP003051">
    <property type="protein sequence ID" value="AGA91758.1"/>
    <property type="molecule type" value="Genomic_DNA"/>
</dbReference>
<dbReference type="InterPro" id="IPR045220">
    <property type="entry name" value="FRHB/FDHB/HCAR-like"/>
</dbReference>
<evidence type="ECO:0000313" key="3">
    <source>
        <dbReference type="EMBL" id="AGA91758.1"/>
    </source>
</evidence>
<gene>
    <name evidence="3" type="ORF">Thimo_3072</name>
</gene>
<dbReference type="HOGENOM" id="CLU_037958_3_1_6"/>
<dbReference type="STRING" id="765912.Thimo_3072"/>
<organism evidence="3 4">
    <name type="scientific">Thioflavicoccus mobilis 8321</name>
    <dbReference type="NCBI Taxonomy" id="765912"/>
    <lineage>
        <taxon>Bacteria</taxon>
        <taxon>Pseudomonadati</taxon>
        <taxon>Pseudomonadota</taxon>
        <taxon>Gammaproteobacteria</taxon>
        <taxon>Chromatiales</taxon>
        <taxon>Chromatiaceae</taxon>
        <taxon>Thioflavicoccus</taxon>
    </lineage>
</organism>
<dbReference type="Pfam" id="PF04432">
    <property type="entry name" value="FrhB_FdhB_C"/>
    <property type="match status" value="1"/>
</dbReference>
<dbReference type="InterPro" id="IPR007525">
    <property type="entry name" value="FrhB_FdhB_C"/>
</dbReference>
<evidence type="ECO:0000313" key="4">
    <source>
        <dbReference type="Proteomes" id="UP000010816"/>
    </source>
</evidence>
<keyword evidence="4" id="KW-1185">Reference proteome</keyword>
<feature type="domain" description="Coenzyme F420 hydrogenase/dehydrogenase beta subunit N-terminal" evidence="1">
    <location>
        <begin position="59"/>
        <end position="131"/>
    </location>
</feature>
<evidence type="ECO:0000259" key="1">
    <source>
        <dbReference type="Pfam" id="PF04422"/>
    </source>
</evidence>
<protein>
    <submittedName>
        <fullName evidence="3">Coenzyme F420-reducing hydrogenase, beta subunit</fullName>
    </submittedName>
</protein>
<dbReference type="PANTHER" id="PTHR31332:SF0">
    <property type="entry name" value="7-HYDROXYMETHYL CHLOROPHYLL A REDUCTASE, CHLOROPLASTIC"/>
    <property type="match status" value="1"/>
</dbReference>
<dbReference type="AlphaFoldDB" id="L0GYB1"/>
<proteinExistence type="predicted"/>
<name>L0GYB1_9GAMM</name>
<sequence length="402" mass="44354">MADAPNFGRRPFLREGAAAETGAALRACPGASLEHTFDRGDAELDRSLMDAWGPVLEVWEGYAADRAIRHRGSSGGAATALALYCLEREGMSGVLHTAAREDVPYSNQTVMSRSREELLARTGSRYAPASPGEGLHRIEEASAPCVFIGKPCDVAGVQATRKERPQLDAKLGLTVAFFCAGTPSTRGTLELLKSEGVEDPSSVRSLRYRGNGWPGRWTVEYEGASGEMRTESLSYEESWGFLQRYRQWRCYICPDHTGEFADIAVGDPWYRPAEPGEPGRSLLVARTRRGREILHAAARAGYIQLETKDATLLPRSQPNLLETRGSLWGRLVVLRLLGAAVPQYRGFPTFRYWERELNLTAKVKSFTGTARRVLRKGLWKRAVVREAKAEVEGNPGRAANLS</sequence>
<accession>L0GYB1</accession>
<dbReference type="GO" id="GO:0033354">
    <property type="term" value="P:chlorophyll cycle"/>
    <property type="evidence" value="ECO:0007669"/>
    <property type="project" value="TreeGrafter"/>
</dbReference>
<evidence type="ECO:0000259" key="2">
    <source>
        <dbReference type="Pfam" id="PF04432"/>
    </source>
</evidence>
<dbReference type="eggNOG" id="COG1035">
    <property type="taxonomic scope" value="Bacteria"/>
</dbReference>
<dbReference type="PATRIC" id="fig|765912.4.peg.3004"/>
<feature type="domain" description="Coenzyme F420 hydrogenase/dehydrogenase beta subunit C-terminal" evidence="2">
    <location>
        <begin position="146"/>
        <end position="309"/>
    </location>
</feature>
<reference evidence="3 4" key="1">
    <citation type="submission" date="2011-09" db="EMBL/GenBank/DDBJ databases">
        <title>Complete sequence of chromosome of Thioflavicoccus mobilis 8321.</title>
        <authorList>
            <consortium name="US DOE Joint Genome Institute"/>
            <person name="Lucas S."/>
            <person name="Han J."/>
            <person name="Lapidus A."/>
            <person name="Cheng J.-F."/>
            <person name="Goodwin L."/>
            <person name="Pitluck S."/>
            <person name="Peters L."/>
            <person name="Ovchinnikova G."/>
            <person name="Lu M."/>
            <person name="Detter J.C."/>
            <person name="Han C."/>
            <person name="Tapia R."/>
            <person name="Land M."/>
            <person name="Hauser L."/>
            <person name="Kyrpides N."/>
            <person name="Ivanova N."/>
            <person name="Pagani I."/>
            <person name="Vogl K."/>
            <person name="Liu Z."/>
            <person name="Imhoff J."/>
            <person name="Thiel V."/>
            <person name="Frigaard N.-U."/>
            <person name="Bryant D."/>
            <person name="Woyke T."/>
        </authorList>
    </citation>
    <scope>NUCLEOTIDE SEQUENCE [LARGE SCALE GENOMIC DNA]</scope>
    <source>
        <strain evidence="3 4">8321</strain>
    </source>
</reference>
<dbReference type="Proteomes" id="UP000010816">
    <property type="component" value="Chromosome"/>
</dbReference>
<dbReference type="Pfam" id="PF04422">
    <property type="entry name" value="FrhB_FdhB_N"/>
    <property type="match status" value="1"/>
</dbReference>